<dbReference type="GO" id="GO:0003677">
    <property type="term" value="F:DNA binding"/>
    <property type="evidence" value="ECO:0007669"/>
    <property type="project" value="InterPro"/>
</dbReference>
<dbReference type="InterPro" id="IPR007627">
    <property type="entry name" value="RNA_pol_sigma70_r2"/>
</dbReference>
<dbReference type="Gene3D" id="1.10.1740.10">
    <property type="match status" value="1"/>
</dbReference>
<dbReference type="InterPro" id="IPR013325">
    <property type="entry name" value="RNA_pol_sigma_r2"/>
</dbReference>
<evidence type="ECO:0000259" key="6">
    <source>
        <dbReference type="Pfam" id="PF08281"/>
    </source>
</evidence>
<evidence type="ECO:0000256" key="3">
    <source>
        <dbReference type="ARBA" id="ARBA00023082"/>
    </source>
</evidence>
<dbReference type="SUPFAM" id="SSF88659">
    <property type="entry name" value="Sigma3 and sigma4 domains of RNA polymerase sigma factors"/>
    <property type="match status" value="1"/>
</dbReference>
<keyword evidence="3" id="KW-0731">Sigma factor</keyword>
<dbReference type="EMBL" id="CP029480">
    <property type="protein sequence ID" value="AWV97610.1"/>
    <property type="molecule type" value="Genomic_DNA"/>
</dbReference>
<dbReference type="NCBIfam" id="TIGR02937">
    <property type="entry name" value="sigma70-ECF"/>
    <property type="match status" value="1"/>
</dbReference>
<gene>
    <name evidence="7" type="ORF">DJ013_05300</name>
</gene>
<keyword evidence="2" id="KW-0805">Transcription regulation</keyword>
<evidence type="ECO:0000256" key="1">
    <source>
        <dbReference type="ARBA" id="ARBA00010641"/>
    </source>
</evidence>
<comment type="similarity">
    <text evidence="1">Belongs to the sigma-70 factor family. ECF subfamily.</text>
</comment>
<reference evidence="7 8" key="1">
    <citation type="submission" date="2018-05" db="EMBL/GenBank/DDBJ databases">
        <title>Complete genome sequence of Arcticibacterium luteifluviistationis SM1504T, a cytophagaceae bacterium isolated from Arctic surface seawater.</title>
        <authorList>
            <person name="Li Y."/>
            <person name="Qin Q.-L."/>
        </authorList>
    </citation>
    <scope>NUCLEOTIDE SEQUENCE [LARGE SCALE GENOMIC DNA]</scope>
    <source>
        <strain evidence="7 8">SM1504</strain>
    </source>
</reference>
<name>A0A2Z4G955_9BACT</name>
<dbReference type="PANTHER" id="PTHR43133:SF46">
    <property type="entry name" value="RNA POLYMERASE SIGMA-70 FACTOR ECF SUBFAMILY"/>
    <property type="match status" value="1"/>
</dbReference>
<evidence type="ECO:0008006" key="9">
    <source>
        <dbReference type="Google" id="ProtNLM"/>
    </source>
</evidence>
<dbReference type="SUPFAM" id="SSF88946">
    <property type="entry name" value="Sigma2 domain of RNA polymerase sigma factors"/>
    <property type="match status" value="1"/>
</dbReference>
<dbReference type="OrthoDB" id="941544at2"/>
<dbReference type="Proteomes" id="UP000249873">
    <property type="component" value="Chromosome"/>
</dbReference>
<evidence type="ECO:0000313" key="7">
    <source>
        <dbReference type="EMBL" id="AWV97610.1"/>
    </source>
</evidence>
<organism evidence="7 8">
    <name type="scientific">Arcticibacterium luteifluviistationis</name>
    <dbReference type="NCBI Taxonomy" id="1784714"/>
    <lineage>
        <taxon>Bacteria</taxon>
        <taxon>Pseudomonadati</taxon>
        <taxon>Bacteroidota</taxon>
        <taxon>Cytophagia</taxon>
        <taxon>Cytophagales</taxon>
        <taxon>Leadbetterellaceae</taxon>
        <taxon>Arcticibacterium</taxon>
    </lineage>
</organism>
<dbReference type="InterPro" id="IPR013249">
    <property type="entry name" value="RNA_pol_sigma70_r4_t2"/>
</dbReference>
<feature type="domain" description="RNA polymerase sigma-70 region 2" evidence="5">
    <location>
        <begin position="23"/>
        <end position="90"/>
    </location>
</feature>
<evidence type="ECO:0000256" key="4">
    <source>
        <dbReference type="ARBA" id="ARBA00023163"/>
    </source>
</evidence>
<accession>A0A2Z4G955</accession>
<evidence type="ECO:0000259" key="5">
    <source>
        <dbReference type="Pfam" id="PF04542"/>
    </source>
</evidence>
<dbReference type="Pfam" id="PF04542">
    <property type="entry name" value="Sigma70_r2"/>
    <property type="match status" value="1"/>
</dbReference>
<dbReference type="CDD" id="cd06171">
    <property type="entry name" value="Sigma70_r4"/>
    <property type="match status" value="1"/>
</dbReference>
<keyword evidence="8" id="KW-1185">Reference proteome</keyword>
<keyword evidence="4" id="KW-0804">Transcription</keyword>
<protein>
    <recommendedName>
        <fullName evidence="9">RNA polymerase subunit sigma-70</fullName>
    </recommendedName>
</protein>
<proteinExistence type="inferred from homology"/>
<dbReference type="Pfam" id="PF08281">
    <property type="entry name" value="Sigma70_r4_2"/>
    <property type="match status" value="1"/>
</dbReference>
<dbReference type="KEGG" id="als:DJ013_05300"/>
<dbReference type="AlphaFoldDB" id="A0A2Z4G955"/>
<dbReference type="GO" id="GO:0006352">
    <property type="term" value="P:DNA-templated transcription initiation"/>
    <property type="evidence" value="ECO:0007669"/>
    <property type="project" value="InterPro"/>
</dbReference>
<evidence type="ECO:0000256" key="2">
    <source>
        <dbReference type="ARBA" id="ARBA00023015"/>
    </source>
</evidence>
<dbReference type="Gene3D" id="1.10.10.10">
    <property type="entry name" value="Winged helix-like DNA-binding domain superfamily/Winged helix DNA-binding domain"/>
    <property type="match status" value="1"/>
</dbReference>
<dbReference type="InterPro" id="IPR013324">
    <property type="entry name" value="RNA_pol_sigma_r3/r4-like"/>
</dbReference>
<dbReference type="InterPro" id="IPR036388">
    <property type="entry name" value="WH-like_DNA-bd_sf"/>
</dbReference>
<dbReference type="InterPro" id="IPR014284">
    <property type="entry name" value="RNA_pol_sigma-70_dom"/>
</dbReference>
<dbReference type="PANTHER" id="PTHR43133">
    <property type="entry name" value="RNA POLYMERASE ECF-TYPE SIGMA FACTO"/>
    <property type="match status" value="1"/>
</dbReference>
<evidence type="ECO:0000313" key="8">
    <source>
        <dbReference type="Proteomes" id="UP000249873"/>
    </source>
</evidence>
<sequence length="184" mass="21156">MLILLKTIELLKSNNPIAQKEVFEKYSDVLFSLAKRYMGNAMAAEDMMVNAFMSIFKSASKGKFENARSFEAWMKRIVVNECLSEIRRNNSFQMLPQSVAENLALEPDVLKQLAHDDILVLVEKLPPGYRTVFNMYVMEGYSHKEIAKDLGISEGTSKSQLSHAKKMLRNKITNIYGKETRFRY</sequence>
<dbReference type="InterPro" id="IPR039425">
    <property type="entry name" value="RNA_pol_sigma-70-like"/>
</dbReference>
<dbReference type="GO" id="GO:0016987">
    <property type="term" value="F:sigma factor activity"/>
    <property type="evidence" value="ECO:0007669"/>
    <property type="project" value="UniProtKB-KW"/>
</dbReference>
<feature type="domain" description="RNA polymerase sigma factor 70 region 4 type 2" evidence="6">
    <location>
        <begin position="116"/>
        <end position="168"/>
    </location>
</feature>